<evidence type="ECO:0000256" key="1">
    <source>
        <dbReference type="SAM" id="Phobius"/>
    </source>
</evidence>
<gene>
    <name evidence="2" type="ORF">NDES1114_LOCUS17088</name>
</gene>
<organism evidence="2">
    <name type="scientific">Neobodo designis</name>
    <name type="common">Flagellated protozoan</name>
    <name type="synonym">Bodo designis</name>
    <dbReference type="NCBI Taxonomy" id="312471"/>
    <lineage>
        <taxon>Eukaryota</taxon>
        <taxon>Discoba</taxon>
        <taxon>Euglenozoa</taxon>
        <taxon>Kinetoplastea</taxon>
        <taxon>Metakinetoplastina</taxon>
        <taxon>Neobodonida</taxon>
        <taxon>Neobodo</taxon>
    </lineage>
</organism>
<name>A0A7S1M3A4_NEODS</name>
<protein>
    <submittedName>
        <fullName evidence="2">Uncharacterized protein</fullName>
    </submittedName>
</protein>
<keyword evidence="1" id="KW-0812">Transmembrane</keyword>
<proteinExistence type="predicted"/>
<accession>A0A7S1M3A4</accession>
<sequence length="471" mass="50759">MIPVPSDDHGPHVASEVGNPLRRVVIVTVVLVVFVLFALSQATVEDVHVPHELRGAASISVERRGDERVVSAKKAARRLPPAAARTTAAPVSAADDVQADGDDDAAHGQVAGTTKAQAACPAAARARARVLSQKLQWTSAAAVVNAVRTLEQPPVDGVLSADEDAPTFPPHELSAPVLDGTSASLGTIQSGATELDAQAIAKECGAHVLSTPVTFKRFTRAEAHQCLAGKYVLFYGNSNTRTLYTALEALLRGTRQVGRVLAKQRCDNSKKNHSCSVTIAAPPGQSTMTAAKPVRLFYWGYVKDFYSPTLAEKMKKQFDTADIVVGNAGVNVIQGTPDGQWENGYSDANAEKLQRFLGSFPKASSNVWWHTTTRLCEHQPHFTRYKYNPKYWSGRSLASMNAAVAKSNDLATQRLGAMKQPPVGVVDGAALVSAERGKQSGVELCPHYDDPLHHRFLDRELVQIFLNAWCL</sequence>
<feature type="transmembrane region" description="Helical" evidence="1">
    <location>
        <begin position="24"/>
        <end position="44"/>
    </location>
</feature>
<dbReference type="AlphaFoldDB" id="A0A7S1M3A4"/>
<evidence type="ECO:0000313" key="2">
    <source>
        <dbReference type="EMBL" id="CAD9120507.1"/>
    </source>
</evidence>
<reference evidence="2" key="1">
    <citation type="submission" date="2021-01" db="EMBL/GenBank/DDBJ databases">
        <authorList>
            <person name="Corre E."/>
            <person name="Pelletier E."/>
            <person name="Niang G."/>
            <person name="Scheremetjew M."/>
            <person name="Finn R."/>
            <person name="Kale V."/>
            <person name="Holt S."/>
            <person name="Cochrane G."/>
            <person name="Meng A."/>
            <person name="Brown T."/>
            <person name="Cohen L."/>
        </authorList>
    </citation>
    <scope>NUCLEOTIDE SEQUENCE</scope>
    <source>
        <strain evidence="2">CCAP 1951/1</strain>
    </source>
</reference>
<keyword evidence="1" id="KW-0472">Membrane</keyword>
<keyword evidence="1" id="KW-1133">Transmembrane helix</keyword>
<dbReference type="EMBL" id="HBGF01025854">
    <property type="protein sequence ID" value="CAD9120507.1"/>
    <property type="molecule type" value="Transcribed_RNA"/>
</dbReference>